<protein>
    <submittedName>
        <fullName evidence="1">Uncharacterized protein</fullName>
    </submittedName>
</protein>
<evidence type="ECO:0000313" key="1">
    <source>
        <dbReference type="EMBL" id="KAF2116838.1"/>
    </source>
</evidence>
<keyword evidence="2" id="KW-1185">Reference proteome</keyword>
<evidence type="ECO:0000313" key="2">
    <source>
        <dbReference type="Proteomes" id="UP000799770"/>
    </source>
</evidence>
<name>A0A6A5ZES1_9PLEO</name>
<organism evidence="1 2">
    <name type="scientific">Lophiotrema nucula</name>
    <dbReference type="NCBI Taxonomy" id="690887"/>
    <lineage>
        <taxon>Eukaryota</taxon>
        <taxon>Fungi</taxon>
        <taxon>Dikarya</taxon>
        <taxon>Ascomycota</taxon>
        <taxon>Pezizomycotina</taxon>
        <taxon>Dothideomycetes</taxon>
        <taxon>Pleosporomycetidae</taxon>
        <taxon>Pleosporales</taxon>
        <taxon>Lophiotremataceae</taxon>
        <taxon>Lophiotrema</taxon>
    </lineage>
</organism>
<dbReference type="Proteomes" id="UP000799770">
    <property type="component" value="Unassembled WGS sequence"/>
</dbReference>
<accession>A0A6A5ZES1</accession>
<sequence length="165" mass="19223">MDIWKAFEAMPGHVLMIKCYDVYHFNSTLQIAMAFERPPSNAAISRSYDVRDCRFSPSEFLAHPHIPPHLGSIFAQHVLAHATYSPVQKHFKLLSLPWEFSLLSTFIVPEFRTHLLHPARISRKLSRWRVFRSFSDCTERGGHLNAHQHPGRYGKKYYDQCLETV</sequence>
<proteinExistence type="predicted"/>
<dbReference type="AlphaFoldDB" id="A0A6A5ZES1"/>
<reference evidence="1" key="1">
    <citation type="journal article" date="2020" name="Stud. Mycol.">
        <title>101 Dothideomycetes genomes: a test case for predicting lifestyles and emergence of pathogens.</title>
        <authorList>
            <person name="Haridas S."/>
            <person name="Albert R."/>
            <person name="Binder M."/>
            <person name="Bloem J."/>
            <person name="Labutti K."/>
            <person name="Salamov A."/>
            <person name="Andreopoulos B."/>
            <person name="Baker S."/>
            <person name="Barry K."/>
            <person name="Bills G."/>
            <person name="Bluhm B."/>
            <person name="Cannon C."/>
            <person name="Castanera R."/>
            <person name="Culley D."/>
            <person name="Daum C."/>
            <person name="Ezra D."/>
            <person name="Gonzalez J."/>
            <person name="Henrissat B."/>
            <person name="Kuo A."/>
            <person name="Liang C."/>
            <person name="Lipzen A."/>
            <person name="Lutzoni F."/>
            <person name="Magnuson J."/>
            <person name="Mondo S."/>
            <person name="Nolan M."/>
            <person name="Ohm R."/>
            <person name="Pangilinan J."/>
            <person name="Park H.-J."/>
            <person name="Ramirez L."/>
            <person name="Alfaro M."/>
            <person name="Sun H."/>
            <person name="Tritt A."/>
            <person name="Yoshinaga Y."/>
            <person name="Zwiers L.-H."/>
            <person name="Turgeon B."/>
            <person name="Goodwin S."/>
            <person name="Spatafora J."/>
            <person name="Crous P."/>
            <person name="Grigoriev I."/>
        </authorList>
    </citation>
    <scope>NUCLEOTIDE SEQUENCE</scope>
    <source>
        <strain evidence="1">CBS 627.86</strain>
    </source>
</reference>
<dbReference type="EMBL" id="ML977320">
    <property type="protein sequence ID" value="KAF2116838.1"/>
    <property type="molecule type" value="Genomic_DNA"/>
</dbReference>
<gene>
    <name evidence="1" type="ORF">BDV96DRAFT_36042</name>
</gene>